<keyword evidence="2" id="KW-0805">Transcription regulation</keyword>
<dbReference type="Gene3D" id="1.10.10.10">
    <property type="entry name" value="Winged helix-like DNA-binding domain superfamily/Winged helix DNA-binding domain"/>
    <property type="match status" value="1"/>
</dbReference>
<feature type="domain" description="HTH lysR-type" evidence="5">
    <location>
        <begin position="12"/>
        <end position="69"/>
    </location>
</feature>
<evidence type="ECO:0000313" key="6">
    <source>
        <dbReference type="EMBL" id="TWI53467.1"/>
    </source>
</evidence>
<dbReference type="InterPro" id="IPR036390">
    <property type="entry name" value="WH_DNA-bd_sf"/>
</dbReference>
<evidence type="ECO:0000256" key="4">
    <source>
        <dbReference type="ARBA" id="ARBA00023163"/>
    </source>
</evidence>
<keyword evidence="7" id="KW-1185">Reference proteome</keyword>
<dbReference type="GO" id="GO:0003677">
    <property type="term" value="F:DNA binding"/>
    <property type="evidence" value="ECO:0007669"/>
    <property type="project" value="UniProtKB-KW"/>
</dbReference>
<proteinExistence type="inferred from homology"/>
<dbReference type="PROSITE" id="PS50931">
    <property type="entry name" value="HTH_LYSR"/>
    <property type="match status" value="1"/>
</dbReference>
<dbReference type="PANTHER" id="PTHR30419:SF8">
    <property type="entry name" value="NITROGEN ASSIMILATION TRANSCRIPTIONAL ACTIVATOR-RELATED"/>
    <property type="match status" value="1"/>
</dbReference>
<dbReference type="GO" id="GO:0005829">
    <property type="term" value="C:cytosol"/>
    <property type="evidence" value="ECO:0007669"/>
    <property type="project" value="TreeGrafter"/>
</dbReference>
<dbReference type="OrthoDB" id="8627799at2"/>
<evidence type="ECO:0000259" key="5">
    <source>
        <dbReference type="PROSITE" id="PS50931"/>
    </source>
</evidence>
<dbReference type="EMBL" id="VLKY01000008">
    <property type="protein sequence ID" value="TWI53467.1"/>
    <property type="molecule type" value="Genomic_DNA"/>
</dbReference>
<dbReference type="PANTHER" id="PTHR30419">
    <property type="entry name" value="HTH-TYPE TRANSCRIPTIONAL REGULATOR YBHD"/>
    <property type="match status" value="1"/>
</dbReference>
<dbReference type="InterPro" id="IPR000847">
    <property type="entry name" value="LysR_HTH_N"/>
</dbReference>
<keyword evidence="3 6" id="KW-0238">DNA-binding</keyword>
<dbReference type="RefSeq" id="WP_145142526.1">
    <property type="nucleotide sequence ID" value="NZ_VLKY01000008.1"/>
</dbReference>
<keyword evidence="4" id="KW-0804">Transcription</keyword>
<sequence length="311" mass="34571">MLPSLNSIASRLRLRQLRLLIALDEHGSLHKAAELMAITQPGATKSLHEIETTLGATLFVRSSQGLQPNDLGRCVIRYARLILSDLAHLREDMLGILKGQGGRLSIGVIMGAVPLLMRAVTQLRQTQPELSIHIVEDTSARLLALLDQGRLDVAICRPSVSSQPGTYVRLAEQSESLSVVVHPDHPLTRISAHSLAELTGYRWVVYPSHMPMRITLEQAFREADLEFPPYPIETASTFMTLSLLQEDPLLLAVMPKEVAQFSEQFGMVRSLPIPLRRTEPYSLVARQNAELTAPARMLVEEVRQVMRLVEG</sequence>
<dbReference type="InterPro" id="IPR036388">
    <property type="entry name" value="WH-like_DNA-bd_sf"/>
</dbReference>
<accession>A0A562Q9P0</accession>
<dbReference type="InterPro" id="IPR005119">
    <property type="entry name" value="LysR_subst-bd"/>
</dbReference>
<reference evidence="6 7" key="1">
    <citation type="journal article" date="2015" name="Stand. Genomic Sci.">
        <title>Genomic Encyclopedia of Bacterial and Archaeal Type Strains, Phase III: the genomes of soil and plant-associated and newly described type strains.</title>
        <authorList>
            <person name="Whitman W.B."/>
            <person name="Woyke T."/>
            <person name="Klenk H.P."/>
            <person name="Zhou Y."/>
            <person name="Lilburn T.G."/>
            <person name="Beck B.J."/>
            <person name="De Vos P."/>
            <person name="Vandamme P."/>
            <person name="Eisen J.A."/>
            <person name="Garrity G."/>
            <person name="Hugenholtz P."/>
            <person name="Kyrpides N.C."/>
        </authorList>
    </citation>
    <scope>NUCLEOTIDE SEQUENCE [LARGE SCALE GENOMIC DNA]</scope>
    <source>
        <strain evidence="6 7">CGMCC 1.6858</strain>
    </source>
</reference>
<evidence type="ECO:0000313" key="7">
    <source>
        <dbReference type="Proteomes" id="UP000316905"/>
    </source>
</evidence>
<evidence type="ECO:0000256" key="1">
    <source>
        <dbReference type="ARBA" id="ARBA00009437"/>
    </source>
</evidence>
<dbReference type="InterPro" id="IPR050950">
    <property type="entry name" value="HTH-type_LysR_regulators"/>
</dbReference>
<comment type="caution">
    <text evidence="6">The sequence shown here is derived from an EMBL/GenBank/DDBJ whole genome shotgun (WGS) entry which is preliminary data.</text>
</comment>
<organism evidence="6 7">
    <name type="scientific">Pseudomonas duriflava</name>
    <dbReference type="NCBI Taxonomy" id="459528"/>
    <lineage>
        <taxon>Bacteria</taxon>
        <taxon>Pseudomonadati</taxon>
        <taxon>Pseudomonadota</taxon>
        <taxon>Gammaproteobacteria</taxon>
        <taxon>Pseudomonadales</taxon>
        <taxon>Pseudomonadaceae</taxon>
        <taxon>Pseudomonas</taxon>
    </lineage>
</organism>
<dbReference type="SUPFAM" id="SSF53850">
    <property type="entry name" value="Periplasmic binding protein-like II"/>
    <property type="match status" value="1"/>
</dbReference>
<gene>
    <name evidence="6" type="ORF">IQ22_02684</name>
</gene>
<dbReference type="Pfam" id="PF00126">
    <property type="entry name" value="HTH_1"/>
    <property type="match status" value="1"/>
</dbReference>
<dbReference type="Proteomes" id="UP000316905">
    <property type="component" value="Unassembled WGS sequence"/>
</dbReference>
<protein>
    <submittedName>
        <fullName evidence="6">DNA-binding transcriptional LysR family regulator</fullName>
    </submittedName>
</protein>
<name>A0A562Q9P0_9PSED</name>
<dbReference type="Pfam" id="PF03466">
    <property type="entry name" value="LysR_substrate"/>
    <property type="match status" value="1"/>
</dbReference>
<evidence type="ECO:0000256" key="3">
    <source>
        <dbReference type="ARBA" id="ARBA00023125"/>
    </source>
</evidence>
<dbReference type="Gene3D" id="3.40.190.290">
    <property type="match status" value="1"/>
</dbReference>
<dbReference type="AlphaFoldDB" id="A0A562Q9P0"/>
<evidence type="ECO:0000256" key="2">
    <source>
        <dbReference type="ARBA" id="ARBA00023015"/>
    </source>
</evidence>
<comment type="similarity">
    <text evidence="1">Belongs to the LysR transcriptional regulatory family.</text>
</comment>
<dbReference type="GO" id="GO:0003700">
    <property type="term" value="F:DNA-binding transcription factor activity"/>
    <property type="evidence" value="ECO:0007669"/>
    <property type="project" value="InterPro"/>
</dbReference>
<dbReference type="SUPFAM" id="SSF46785">
    <property type="entry name" value="Winged helix' DNA-binding domain"/>
    <property type="match status" value="1"/>
</dbReference>